<evidence type="ECO:0000313" key="2">
    <source>
        <dbReference type="EMBL" id="KAK4548564.1"/>
    </source>
</evidence>
<sequence>MSLAAGTTAIDRQPSPNRLTAFSSNNPFRNRAASPSPQTTTFPESVRRAPPPPPAAATMSKNPFLDTSEVMALPAKANGANNSSGLTADIFKDLSLLDKPASNGAPLIKTAPPQRAGTLPPTGAHRPTASDDRRPPRPSRGPESPSKREHRPRPRGMSESLVVEDKERRDRRERERGERPERTESEERRRRERRKEREERHRREKEKIRKGPTPAKRQQGLDIIDKLDVTGIYGQGLFHHDGPFDACNPHRNKGKSSRPAPMQAFPEGSANMALGGSGPVRSRLDLDKFHGRGEEGFSEYAATRKADTAIINPTDRIEQVHGDETNGLGTSTFLEGAPASKRALQRRESEDQSVPEPAMGGGLGRKKSLAQRFRGMSASRNNGMGGDFRSPTARYGGGGDAFDTSPPQHNKAISAGGPLRARFTKENETNPFDTEYDSAFDKKGAQIRIAEQEKPAGMMMGRPRAPSSPKDGLVRSPTAEASAVRGASNEEDRAGTSGGGGGGFLNRMRSLKGGRRTRPERRDT</sequence>
<dbReference type="Pfam" id="PF08316">
    <property type="entry name" value="Pal1"/>
    <property type="match status" value="1"/>
</dbReference>
<evidence type="ECO:0000256" key="1">
    <source>
        <dbReference type="SAM" id="MobiDB-lite"/>
    </source>
</evidence>
<dbReference type="InterPro" id="IPR013226">
    <property type="entry name" value="Pal1"/>
</dbReference>
<dbReference type="PANTHER" id="PTHR28307:SF2">
    <property type="entry name" value="PROTEIN PAL1"/>
    <property type="match status" value="1"/>
</dbReference>
<feature type="region of interest" description="Disordered" evidence="1">
    <location>
        <begin position="98"/>
        <end position="222"/>
    </location>
</feature>
<evidence type="ECO:0000313" key="3">
    <source>
        <dbReference type="Proteomes" id="UP001324427"/>
    </source>
</evidence>
<feature type="compositionally biased region" description="Polar residues" evidence="1">
    <location>
        <begin position="14"/>
        <end position="43"/>
    </location>
</feature>
<dbReference type="EMBL" id="JAVFHQ010000007">
    <property type="protein sequence ID" value="KAK4548564.1"/>
    <property type="molecule type" value="Genomic_DNA"/>
</dbReference>
<dbReference type="AlphaFoldDB" id="A0AAV9JSS5"/>
<dbReference type="GO" id="GO:0005737">
    <property type="term" value="C:cytoplasm"/>
    <property type="evidence" value="ECO:0007669"/>
    <property type="project" value="TreeGrafter"/>
</dbReference>
<feature type="region of interest" description="Disordered" evidence="1">
    <location>
        <begin position="1"/>
        <end position="63"/>
    </location>
</feature>
<name>A0AAV9JSS5_9PEZI</name>
<feature type="region of interest" description="Disordered" evidence="1">
    <location>
        <begin position="320"/>
        <end position="524"/>
    </location>
</feature>
<comment type="caution">
    <text evidence="2">The sequence shown here is derived from an EMBL/GenBank/DDBJ whole genome shotgun (WGS) entry which is preliminary data.</text>
</comment>
<proteinExistence type="predicted"/>
<feature type="compositionally biased region" description="Basic residues" evidence="1">
    <location>
        <begin position="509"/>
        <end position="524"/>
    </location>
</feature>
<keyword evidence="3" id="KW-1185">Reference proteome</keyword>
<reference evidence="2 3" key="1">
    <citation type="submission" date="2021-11" db="EMBL/GenBank/DDBJ databases">
        <title>Black yeast isolated from Biological Soil Crust.</title>
        <authorList>
            <person name="Kurbessoian T."/>
        </authorList>
    </citation>
    <scope>NUCLEOTIDE SEQUENCE [LARGE SCALE GENOMIC DNA]</scope>
    <source>
        <strain evidence="2 3">CCFEE 5522</strain>
    </source>
</reference>
<organism evidence="2 3">
    <name type="scientific">Oleoguttula mirabilis</name>
    <dbReference type="NCBI Taxonomy" id="1507867"/>
    <lineage>
        <taxon>Eukaryota</taxon>
        <taxon>Fungi</taxon>
        <taxon>Dikarya</taxon>
        <taxon>Ascomycota</taxon>
        <taxon>Pezizomycotina</taxon>
        <taxon>Dothideomycetes</taxon>
        <taxon>Dothideomycetidae</taxon>
        <taxon>Mycosphaerellales</taxon>
        <taxon>Teratosphaeriaceae</taxon>
        <taxon>Oleoguttula</taxon>
    </lineage>
</organism>
<protein>
    <recommendedName>
        <fullName evidence="4">Pal1-domain-containing protein</fullName>
    </recommendedName>
</protein>
<gene>
    <name evidence="2" type="ORF">LTR36_009474</name>
</gene>
<dbReference type="Proteomes" id="UP001324427">
    <property type="component" value="Unassembled WGS sequence"/>
</dbReference>
<feature type="compositionally biased region" description="Basic and acidic residues" evidence="1">
    <location>
        <begin position="439"/>
        <end position="454"/>
    </location>
</feature>
<feature type="region of interest" description="Disordered" evidence="1">
    <location>
        <begin position="249"/>
        <end position="279"/>
    </location>
</feature>
<feature type="compositionally biased region" description="Basic and acidic residues" evidence="1">
    <location>
        <begin position="163"/>
        <end position="209"/>
    </location>
</feature>
<accession>A0AAV9JSS5</accession>
<dbReference type="PANTHER" id="PTHR28307">
    <property type="entry name" value="PROTEIN PAL1"/>
    <property type="match status" value="1"/>
</dbReference>
<evidence type="ECO:0008006" key="4">
    <source>
        <dbReference type="Google" id="ProtNLM"/>
    </source>
</evidence>